<reference evidence="2" key="1">
    <citation type="submission" date="2022-11" db="EMBL/GenBank/DDBJ databases">
        <title>The characterization of three novel Bacteroidetes species and genomic analysis of their roles in tidal elemental geochemical cycles.</title>
        <authorList>
            <person name="Ma K.-J."/>
        </authorList>
    </citation>
    <scope>NUCLEOTIDE SEQUENCE</scope>
    <source>
        <strain evidence="2">M415</strain>
    </source>
</reference>
<dbReference type="EMBL" id="JAPFQP010000003">
    <property type="protein sequence ID" value="MCX2720176.1"/>
    <property type="molecule type" value="Genomic_DNA"/>
</dbReference>
<protein>
    <submittedName>
        <fullName evidence="2">Alpha/beta fold hydrolase</fullName>
    </submittedName>
</protein>
<dbReference type="Pfam" id="PF12146">
    <property type="entry name" value="Hydrolase_4"/>
    <property type="match status" value="1"/>
</dbReference>
<keyword evidence="3" id="KW-1185">Reference proteome</keyword>
<dbReference type="InterPro" id="IPR022742">
    <property type="entry name" value="Hydrolase_4"/>
</dbReference>
<dbReference type="InterPro" id="IPR029058">
    <property type="entry name" value="AB_hydrolase_fold"/>
</dbReference>
<dbReference type="PANTHER" id="PTHR43265">
    <property type="entry name" value="ESTERASE ESTD"/>
    <property type="match status" value="1"/>
</dbReference>
<sequence>MRIISLICFFFLLHTNAQEIISEEIAMANGDIMLPGTLSYPEGSVSPLVIFIQGSGNVDRDGNQAGTVIQSAYIRTLRDSLNHRGIAFYSYDKRTAVGANFSKLKNIVFEDLVADARQAVNRFLSDNRFASVHVIGHSQGSLAGMMSLSPEVSSFISLAGPGVSIDKKIIEQIGNQSADLGKIVEKHFQELRETDTIAEINPMLYSIFAPQNQRFLKLYTALDPSEEIKKVSVPTLIINGEADLQVSADDARLLHEALPESRLEIIPKLNHVLKEVNSLVENQQSYMQADIPLSPALLDIITAFIIENQ</sequence>
<dbReference type="AlphaFoldDB" id="A0AAE3MM08"/>
<dbReference type="InterPro" id="IPR053145">
    <property type="entry name" value="AB_hydrolase_Est10"/>
</dbReference>
<evidence type="ECO:0000313" key="2">
    <source>
        <dbReference type="EMBL" id="MCX2720176.1"/>
    </source>
</evidence>
<name>A0AAE3MM08_9FLAO</name>
<gene>
    <name evidence="2" type="ORF">OO016_11240</name>
</gene>
<dbReference type="PANTHER" id="PTHR43265:SF1">
    <property type="entry name" value="ESTERASE ESTD"/>
    <property type="match status" value="1"/>
</dbReference>
<evidence type="ECO:0000313" key="3">
    <source>
        <dbReference type="Proteomes" id="UP001207116"/>
    </source>
</evidence>
<evidence type="ECO:0000259" key="1">
    <source>
        <dbReference type="Pfam" id="PF12146"/>
    </source>
</evidence>
<keyword evidence="2" id="KW-0378">Hydrolase</keyword>
<dbReference type="GO" id="GO:0052689">
    <property type="term" value="F:carboxylic ester hydrolase activity"/>
    <property type="evidence" value="ECO:0007669"/>
    <property type="project" value="TreeGrafter"/>
</dbReference>
<comment type="caution">
    <text evidence="2">The sequence shown here is derived from an EMBL/GenBank/DDBJ whole genome shotgun (WGS) entry which is preliminary data.</text>
</comment>
<proteinExistence type="predicted"/>
<dbReference type="RefSeq" id="WP_266013816.1">
    <property type="nucleotide sequence ID" value="NZ_JAPFQP010000003.1"/>
</dbReference>
<dbReference type="SUPFAM" id="SSF53474">
    <property type="entry name" value="alpha/beta-Hydrolases"/>
    <property type="match status" value="1"/>
</dbReference>
<organism evidence="2 3">
    <name type="scientific">Lentiprolixibacter aurantiacus</name>
    <dbReference type="NCBI Taxonomy" id="2993939"/>
    <lineage>
        <taxon>Bacteria</taxon>
        <taxon>Pseudomonadati</taxon>
        <taxon>Bacteroidota</taxon>
        <taxon>Flavobacteriia</taxon>
        <taxon>Flavobacteriales</taxon>
        <taxon>Flavobacteriaceae</taxon>
        <taxon>Lentiprolixibacter</taxon>
    </lineage>
</organism>
<feature type="domain" description="Serine aminopeptidase S33" evidence="1">
    <location>
        <begin position="75"/>
        <end position="272"/>
    </location>
</feature>
<dbReference type="Proteomes" id="UP001207116">
    <property type="component" value="Unassembled WGS sequence"/>
</dbReference>
<dbReference type="Gene3D" id="3.40.50.1820">
    <property type="entry name" value="alpha/beta hydrolase"/>
    <property type="match status" value="1"/>
</dbReference>
<accession>A0AAE3MM08</accession>